<dbReference type="AlphaFoldDB" id="A0ABD1YR53"/>
<gene>
    <name evidence="2" type="ORF">R1flu_004738</name>
</gene>
<dbReference type="Proteomes" id="UP001605036">
    <property type="component" value="Unassembled WGS sequence"/>
</dbReference>
<proteinExistence type="predicted"/>
<accession>A0ABD1YR53</accession>
<dbReference type="EMBL" id="JBHFFA010000003">
    <property type="protein sequence ID" value="KAL2633259.1"/>
    <property type="molecule type" value="Genomic_DNA"/>
</dbReference>
<comment type="caution">
    <text evidence="2">The sequence shown here is derived from an EMBL/GenBank/DDBJ whole genome shotgun (WGS) entry which is preliminary data.</text>
</comment>
<evidence type="ECO:0000256" key="1">
    <source>
        <dbReference type="SAM" id="MobiDB-lite"/>
    </source>
</evidence>
<name>A0ABD1YR53_9MARC</name>
<evidence type="ECO:0000313" key="2">
    <source>
        <dbReference type="EMBL" id="KAL2633259.1"/>
    </source>
</evidence>
<protein>
    <submittedName>
        <fullName evidence="2">Uncharacterized protein</fullName>
    </submittedName>
</protein>
<feature type="region of interest" description="Disordered" evidence="1">
    <location>
        <begin position="1"/>
        <end position="24"/>
    </location>
</feature>
<reference evidence="2 3" key="1">
    <citation type="submission" date="2024-09" db="EMBL/GenBank/DDBJ databases">
        <title>Chromosome-scale assembly of Riccia fluitans.</title>
        <authorList>
            <person name="Paukszto L."/>
            <person name="Sawicki J."/>
            <person name="Karawczyk K."/>
            <person name="Piernik-Szablinska J."/>
            <person name="Szczecinska M."/>
            <person name="Mazdziarz M."/>
        </authorList>
    </citation>
    <scope>NUCLEOTIDE SEQUENCE [LARGE SCALE GENOMIC DNA]</scope>
    <source>
        <strain evidence="2">Rf_01</strain>
        <tissue evidence="2">Aerial parts of the thallus</tissue>
    </source>
</reference>
<sequence length="116" mass="12904">MARDVNELTLLNSRPDREAERSVSAMDYGRISPAGLERYEFYLHNRRPGRGGKSRTGIPRGLNFDSEGMNCEHPEIGNELWYSGPEDACPFALNALFLYSSIALGCFIRNGGHPVA</sequence>
<organism evidence="2 3">
    <name type="scientific">Riccia fluitans</name>
    <dbReference type="NCBI Taxonomy" id="41844"/>
    <lineage>
        <taxon>Eukaryota</taxon>
        <taxon>Viridiplantae</taxon>
        <taxon>Streptophyta</taxon>
        <taxon>Embryophyta</taxon>
        <taxon>Marchantiophyta</taxon>
        <taxon>Marchantiopsida</taxon>
        <taxon>Marchantiidae</taxon>
        <taxon>Marchantiales</taxon>
        <taxon>Ricciaceae</taxon>
        <taxon>Riccia</taxon>
    </lineage>
</organism>
<evidence type="ECO:0000313" key="3">
    <source>
        <dbReference type="Proteomes" id="UP001605036"/>
    </source>
</evidence>
<keyword evidence="3" id="KW-1185">Reference proteome</keyword>